<dbReference type="PANTHER" id="PTHR46797:SF1">
    <property type="entry name" value="METHYLPHOSPHONATE SYNTHASE"/>
    <property type="match status" value="1"/>
</dbReference>
<keyword evidence="4" id="KW-1185">Reference proteome</keyword>
<dbReference type="Pfam" id="PF01381">
    <property type="entry name" value="HTH_3"/>
    <property type="match status" value="1"/>
</dbReference>
<comment type="caution">
    <text evidence="3">The sequence shown here is derived from an EMBL/GenBank/DDBJ whole genome shotgun (WGS) entry which is preliminary data.</text>
</comment>
<dbReference type="InterPro" id="IPR050807">
    <property type="entry name" value="TransReg_Diox_bact_type"/>
</dbReference>
<evidence type="ECO:0000313" key="3">
    <source>
        <dbReference type="EMBL" id="MFB0835510.1"/>
    </source>
</evidence>
<evidence type="ECO:0000313" key="4">
    <source>
        <dbReference type="Proteomes" id="UP001575652"/>
    </source>
</evidence>
<dbReference type="PROSITE" id="PS50943">
    <property type="entry name" value="HTH_CROC1"/>
    <property type="match status" value="1"/>
</dbReference>
<dbReference type="InterPro" id="IPR011051">
    <property type="entry name" value="RmlC_Cupin_sf"/>
</dbReference>
<gene>
    <name evidence="3" type="ORF">ACETWP_13005</name>
</gene>
<dbReference type="EMBL" id="JBHDLJ010000011">
    <property type="protein sequence ID" value="MFB0835510.1"/>
    <property type="molecule type" value="Genomic_DNA"/>
</dbReference>
<dbReference type="CDD" id="cd00093">
    <property type="entry name" value="HTH_XRE"/>
    <property type="match status" value="1"/>
</dbReference>
<accession>A0ABV4US45</accession>
<feature type="domain" description="HTH cro/C1-type" evidence="2">
    <location>
        <begin position="16"/>
        <end position="70"/>
    </location>
</feature>
<keyword evidence="1" id="KW-0238">DNA-binding</keyword>
<name>A0ABV4US45_9MICC</name>
<dbReference type="RefSeq" id="WP_373972682.1">
    <property type="nucleotide sequence ID" value="NZ_JBHDLJ010000011.1"/>
</dbReference>
<dbReference type="Gene3D" id="1.10.260.40">
    <property type="entry name" value="lambda repressor-like DNA-binding domains"/>
    <property type="match status" value="1"/>
</dbReference>
<dbReference type="Gene3D" id="2.60.120.10">
    <property type="entry name" value="Jelly Rolls"/>
    <property type="match status" value="1"/>
</dbReference>
<dbReference type="InterPro" id="IPR001387">
    <property type="entry name" value="Cro/C1-type_HTH"/>
</dbReference>
<dbReference type="InterPro" id="IPR010982">
    <property type="entry name" value="Lambda_DNA-bd_dom_sf"/>
</dbReference>
<dbReference type="SUPFAM" id="SSF51182">
    <property type="entry name" value="RmlC-like cupins"/>
    <property type="match status" value="1"/>
</dbReference>
<evidence type="ECO:0000259" key="2">
    <source>
        <dbReference type="PROSITE" id="PS50943"/>
    </source>
</evidence>
<reference evidence="3 4" key="1">
    <citation type="submission" date="2024-09" db="EMBL/GenBank/DDBJ databases">
        <authorList>
            <person name="Salinas-Garcia M.A."/>
            <person name="Prieme A."/>
        </authorList>
    </citation>
    <scope>NUCLEOTIDE SEQUENCE [LARGE SCALE GENOMIC DNA]</scope>
    <source>
        <strain evidence="3 4">DSM 21081</strain>
    </source>
</reference>
<dbReference type="SMART" id="SM00530">
    <property type="entry name" value="HTH_XRE"/>
    <property type="match status" value="1"/>
</dbReference>
<organism evidence="3 4">
    <name type="scientific">Arthrobacter halodurans</name>
    <dbReference type="NCBI Taxonomy" id="516699"/>
    <lineage>
        <taxon>Bacteria</taxon>
        <taxon>Bacillati</taxon>
        <taxon>Actinomycetota</taxon>
        <taxon>Actinomycetes</taxon>
        <taxon>Micrococcales</taxon>
        <taxon>Micrococcaceae</taxon>
        <taxon>Arthrobacter</taxon>
    </lineage>
</organism>
<proteinExistence type="predicted"/>
<dbReference type="Proteomes" id="UP001575652">
    <property type="component" value="Unassembled WGS sequence"/>
</dbReference>
<dbReference type="SUPFAM" id="SSF47413">
    <property type="entry name" value="lambda repressor-like DNA-binding domains"/>
    <property type="match status" value="1"/>
</dbReference>
<evidence type="ECO:0000256" key="1">
    <source>
        <dbReference type="ARBA" id="ARBA00023125"/>
    </source>
</evidence>
<dbReference type="InterPro" id="IPR014710">
    <property type="entry name" value="RmlC-like_jellyroll"/>
</dbReference>
<sequence length="219" mass="21146">MAPAIDPRLAGVGRRIRALRLAEGMSLSRLAAAAGIGKGTLSELEQGERNPTLGTLYAVAGVLRVPLARLVAGTSGADDAPAAARPAARPAGGAAAAGVGTAAAAAPGGVPRTPRPPGISDGTVTATLLEARAAAGGGLVEVYWLEIGPGRRVSPGHGPGVVEHLTLVEGTAAVGATGAERSLGPGETASWSSAGEHTYASATGAAGVLTIVNPAPAPG</sequence>
<dbReference type="PANTHER" id="PTHR46797">
    <property type="entry name" value="HTH-TYPE TRANSCRIPTIONAL REGULATOR"/>
    <property type="match status" value="1"/>
</dbReference>
<protein>
    <submittedName>
        <fullName evidence="3">Helix-turn-helix domain-containing protein</fullName>
    </submittedName>
</protein>